<evidence type="ECO:0008006" key="3">
    <source>
        <dbReference type="Google" id="ProtNLM"/>
    </source>
</evidence>
<keyword evidence="2" id="KW-1185">Reference proteome</keyword>
<dbReference type="GeneID" id="67020776"/>
<name>A0A8J2N4P2_9PLEO</name>
<dbReference type="InterPro" id="IPR010828">
    <property type="entry name" value="Atf2/Sli1-like"/>
</dbReference>
<dbReference type="PANTHER" id="PTHR28037">
    <property type="entry name" value="ALCOHOL O-ACETYLTRANSFERASE 1-RELATED"/>
    <property type="match status" value="1"/>
</dbReference>
<sequence length="482" mass="53173">MADLSNLKKLRPCGRLETYSTARHHLGFYKNVGFTAEYVASETSQQSLENQVYIALRNVIAQHPILSAIAADEDKSYPNVYFAELPEIDLRTCVEICERNTPLPNDGEVDEELDEMLTQQHSRDFKEGLGSRPFWRVLVLTWPKDATRFTATWMWHHALADGASAFLFHESFLGGLNSSEMEGNAEPIVKSLNMALPPPLEELHPMTLSWLYFIRAILGALLPSMFAKRPLGLWTGGPVQQDATPLPQPRHRTLVLSKATTDKLVQLSRAEKTSVTATLQCLLAASLFVHLPAQDHGKLKIEGPIAMKRLLDVGEKQMTVAMAQYGYLHERRASQDSQDSTKPSILKQFSWDATRAVKTIISAEVAKAGTDNSIALLKYVPSMSQFFLDKLGKPRDPTVELSSVGVWKTKQNPGNWAIGRMVFSQSPNVVTSAFAVSVVTGGDGNATANFCWVEGAVDESLMGKVIEGVRDGVEVLVAGNCM</sequence>
<dbReference type="AlphaFoldDB" id="A0A8J2N4P2"/>
<proteinExistence type="predicted"/>
<dbReference type="EMBL" id="CAJRGZ010000023">
    <property type="protein sequence ID" value="CAG5178324.1"/>
    <property type="molecule type" value="Genomic_DNA"/>
</dbReference>
<dbReference type="Proteomes" id="UP000676310">
    <property type="component" value="Unassembled WGS sequence"/>
</dbReference>
<dbReference type="OrthoDB" id="2150604at2759"/>
<evidence type="ECO:0000313" key="2">
    <source>
        <dbReference type="Proteomes" id="UP000676310"/>
    </source>
</evidence>
<dbReference type="InterPro" id="IPR052058">
    <property type="entry name" value="Alcohol_O-acetyltransferase"/>
</dbReference>
<protein>
    <recommendedName>
        <fullName evidence="3">Alcohol acetyltransferase</fullName>
    </recommendedName>
</protein>
<evidence type="ECO:0000313" key="1">
    <source>
        <dbReference type="EMBL" id="CAG5178324.1"/>
    </source>
</evidence>
<accession>A0A8J2N4P2</accession>
<dbReference type="PANTHER" id="PTHR28037:SF1">
    <property type="entry name" value="ALCOHOL O-ACETYLTRANSFERASE 1-RELATED"/>
    <property type="match status" value="1"/>
</dbReference>
<dbReference type="GO" id="GO:0008080">
    <property type="term" value="F:N-acetyltransferase activity"/>
    <property type="evidence" value="ECO:0007669"/>
    <property type="project" value="TreeGrafter"/>
</dbReference>
<dbReference type="RefSeq" id="XP_043172211.1">
    <property type="nucleotide sequence ID" value="XM_043316276.1"/>
</dbReference>
<reference evidence="1" key="1">
    <citation type="submission" date="2021-05" db="EMBL/GenBank/DDBJ databases">
        <authorList>
            <person name="Stam R."/>
        </authorList>
    </citation>
    <scope>NUCLEOTIDE SEQUENCE</scope>
    <source>
        <strain evidence="1">CS162</strain>
    </source>
</reference>
<comment type="caution">
    <text evidence="1">The sequence shown here is derived from an EMBL/GenBank/DDBJ whole genome shotgun (WGS) entry which is preliminary data.</text>
</comment>
<dbReference type="InterPro" id="IPR023213">
    <property type="entry name" value="CAT-like_dom_sf"/>
</dbReference>
<dbReference type="Gene3D" id="3.30.559.10">
    <property type="entry name" value="Chloramphenicol acetyltransferase-like domain"/>
    <property type="match status" value="1"/>
</dbReference>
<dbReference type="SUPFAM" id="SSF52777">
    <property type="entry name" value="CoA-dependent acyltransferases"/>
    <property type="match status" value="1"/>
</dbReference>
<gene>
    <name evidence="1" type="ORF">ALTATR162_LOCUS8643</name>
</gene>
<dbReference type="Pfam" id="PF07247">
    <property type="entry name" value="AATase"/>
    <property type="match status" value="1"/>
</dbReference>
<organism evidence="1 2">
    <name type="scientific">Alternaria atra</name>
    <dbReference type="NCBI Taxonomy" id="119953"/>
    <lineage>
        <taxon>Eukaryota</taxon>
        <taxon>Fungi</taxon>
        <taxon>Dikarya</taxon>
        <taxon>Ascomycota</taxon>
        <taxon>Pezizomycotina</taxon>
        <taxon>Dothideomycetes</taxon>
        <taxon>Pleosporomycetidae</taxon>
        <taxon>Pleosporales</taxon>
        <taxon>Pleosporineae</taxon>
        <taxon>Pleosporaceae</taxon>
        <taxon>Alternaria</taxon>
        <taxon>Alternaria sect. Ulocladioides</taxon>
    </lineage>
</organism>